<dbReference type="Gene3D" id="3.30.70.270">
    <property type="match status" value="1"/>
</dbReference>
<dbReference type="PANTHER" id="PTHR45138">
    <property type="entry name" value="REGULATORY COMPONENTS OF SENSORY TRANSDUCTION SYSTEM"/>
    <property type="match status" value="1"/>
</dbReference>
<dbReference type="InterPro" id="IPR000160">
    <property type="entry name" value="GGDEF_dom"/>
</dbReference>
<proteinExistence type="predicted"/>
<evidence type="ECO:0000313" key="4">
    <source>
        <dbReference type="EMBL" id="HED09711.1"/>
    </source>
</evidence>
<comment type="caution">
    <text evidence="4">The sequence shown here is derived from an EMBL/GenBank/DDBJ whole genome shotgun (WGS) entry which is preliminary data.</text>
</comment>
<dbReference type="Pfam" id="PF00990">
    <property type="entry name" value="GGDEF"/>
    <property type="match status" value="1"/>
</dbReference>
<sequence>MMRCIHLYHEEKLLDASTRNIVVLHRPAQKIADLKRAIEESKYTGLTAKYFAEIASKINHESVLCVIAFIDEEDQSGVDFLRSFLEYDQHIQRILFVRNQPNIFPYILHAVNRAHVDYMVPLPVNAPDFPVLCRKIVRRYDKMTRALRKFTELASVTEELLAQNEKYKEDATSDPLTALLNRRSFDSMINRFWDRWLEKSVPFAMAILDLDHFKSVNDTYGHTAGDTVLSSVAAVLKNNQRTGIDFAFRYGGEEFVLISSTVGLQDMQKYVSRLLSIVRNLKIEAGDDVIQVTFSCGICHSEQASSVKDIIEKADRALYRAKDEGRNRICLAEV</sequence>
<comment type="catalytic activity">
    <reaction evidence="2">
        <text>2 GTP = 3',3'-c-di-GMP + 2 diphosphate</text>
        <dbReference type="Rhea" id="RHEA:24898"/>
        <dbReference type="ChEBI" id="CHEBI:33019"/>
        <dbReference type="ChEBI" id="CHEBI:37565"/>
        <dbReference type="ChEBI" id="CHEBI:58805"/>
        <dbReference type="EC" id="2.7.7.65"/>
    </reaction>
</comment>
<dbReference type="PROSITE" id="PS50887">
    <property type="entry name" value="GGDEF"/>
    <property type="match status" value="1"/>
</dbReference>
<organism evidence="4">
    <name type="scientific">Caldithrix abyssi</name>
    <dbReference type="NCBI Taxonomy" id="187145"/>
    <lineage>
        <taxon>Bacteria</taxon>
        <taxon>Pseudomonadati</taxon>
        <taxon>Calditrichota</taxon>
        <taxon>Calditrichia</taxon>
        <taxon>Calditrichales</taxon>
        <taxon>Calditrichaceae</taxon>
        <taxon>Caldithrix</taxon>
    </lineage>
</organism>
<dbReference type="EC" id="2.7.7.65" evidence="1"/>
<reference evidence="4" key="1">
    <citation type="journal article" date="2020" name="mSystems">
        <title>Genome- and Community-Level Interaction Insights into Carbon Utilization and Element Cycling Functions of Hydrothermarchaeota in Hydrothermal Sediment.</title>
        <authorList>
            <person name="Zhou Z."/>
            <person name="Liu Y."/>
            <person name="Xu W."/>
            <person name="Pan J."/>
            <person name="Luo Z.H."/>
            <person name="Li M."/>
        </authorList>
    </citation>
    <scope>NUCLEOTIDE SEQUENCE [LARGE SCALE GENOMIC DNA]</scope>
    <source>
        <strain evidence="4">HyVt-456</strain>
    </source>
</reference>
<evidence type="ECO:0000256" key="1">
    <source>
        <dbReference type="ARBA" id="ARBA00012528"/>
    </source>
</evidence>
<dbReference type="FunFam" id="3.30.70.270:FF:000001">
    <property type="entry name" value="Diguanylate cyclase domain protein"/>
    <property type="match status" value="1"/>
</dbReference>
<dbReference type="SMART" id="SM00267">
    <property type="entry name" value="GGDEF"/>
    <property type="match status" value="1"/>
</dbReference>
<dbReference type="InterPro" id="IPR043128">
    <property type="entry name" value="Rev_trsase/Diguanyl_cyclase"/>
</dbReference>
<dbReference type="NCBIfam" id="TIGR00254">
    <property type="entry name" value="GGDEF"/>
    <property type="match status" value="1"/>
</dbReference>
<dbReference type="CDD" id="cd01949">
    <property type="entry name" value="GGDEF"/>
    <property type="match status" value="1"/>
</dbReference>
<accession>A0A7V1LKJ2</accession>
<feature type="domain" description="GGDEF" evidence="3">
    <location>
        <begin position="201"/>
        <end position="334"/>
    </location>
</feature>
<dbReference type="EMBL" id="DRLD01000093">
    <property type="protein sequence ID" value="HED09711.1"/>
    <property type="molecule type" value="Genomic_DNA"/>
</dbReference>
<protein>
    <recommendedName>
        <fullName evidence="1">diguanylate cyclase</fullName>
        <ecNumber evidence="1">2.7.7.65</ecNumber>
    </recommendedName>
</protein>
<dbReference type="AlphaFoldDB" id="A0A7V1LKJ2"/>
<evidence type="ECO:0000256" key="2">
    <source>
        <dbReference type="ARBA" id="ARBA00034247"/>
    </source>
</evidence>
<dbReference type="InterPro" id="IPR050469">
    <property type="entry name" value="Diguanylate_Cyclase"/>
</dbReference>
<dbReference type="GO" id="GO:0052621">
    <property type="term" value="F:diguanylate cyclase activity"/>
    <property type="evidence" value="ECO:0007669"/>
    <property type="project" value="UniProtKB-EC"/>
</dbReference>
<dbReference type="PANTHER" id="PTHR45138:SF9">
    <property type="entry name" value="DIGUANYLATE CYCLASE DGCM-RELATED"/>
    <property type="match status" value="1"/>
</dbReference>
<evidence type="ECO:0000259" key="3">
    <source>
        <dbReference type="PROSITE" id="PS50887"/>
    </source>
</evidence>
<dbReference type="InterPro" id="IPR029787">
    <property type="entry name" value="Nucleotide_cyclase"/>
</dbReference>
<gene>
    <name evidence="4" type="ORF">ENJ10_03400</name>
</gene>
<name>A0A7V1LKJ2_CALAY</name>
<dbReference type="SUPFAM" id="SSF55073">
    <property type="entry name" value="Nucleotide cyclase"/>
    <property type="match status" value="1"/>
</dbReference>
<dbReference type="Proteomes" id="UP000886005">
    <property type="component" value="Unassembled WGS sequence"/>
</dbReference>